<organism evidence="2 3">
    <name type="scientific">Veronia pacifica</name>
    <dbReference type="NCBI Taxonomy" id="1080227"/>
    <lineage>
        <taxon>Bacteria</taxon>
        <taxon>Pseudomonadati</taxon>
        <taxon>Pseudomonadota</taxon>
        <taxon>Gammaproteobacteria</taxon>
        <taxon>Vibrionales</taxon>
        <taxon>Vibrionaceae</taxon>
        <taxon>Veronia</taxon>
    </lineage>
</organism>
<keyword evidence="1" id="KW-0472">Membrane</keyword>
<feature type="transmembrane region" description="Helical" evidence="1">
    <location>
        <begin position="61"/>
        <end position="83"/>
    </location>
</feature>
<evidence type="ECO:0000313" key="2">
    <source>
        <dbReference type="EMBL" id="ODA36258.1"/>
    </source>
</evidence>
<dbReference type="Proteomes" id="UP000094936">
    <property type="component" value="Unassembled WGS sequence"/>
</dbReference>
<accession>A0A1C3ESP0</accession>
<keyword evidence="1" id="KW-1133">Transmembrane helix</keyword>
<comment type="caution">
    <text evidence="2">The sequence shown here is derived from an EMBL/GenBank/DDBJ whole genome shotgun (WGS) entry which is preliminary data.</text>
</comment>
<proteinExistence type="predicted"/>
<name>A0A1C3ESP0_9GAMM</name>
<evidence type="ECO:0000256" key="1">
    <source>
        <dbReference type="SAM" id="Phobius"/>
    </source>
</evidence>
<protein>
    <submittedName>
        <fullName evidence="2">Uncharacterized protein</fullName>
    </submittedName>
</protein>
<evidence type="ECO:0000313" key="3">
    <source>
        <dbReference type="Proteomes" id="UP000094936"/>
    </source>
</evidence>
<dbReference type="AlphaFoldDB" id="A0A1C3ESP0"/>
<reference evidence="2 3" key="1">
    <citation type="submission" date="2016-05" db="EMBL/GenBank/DDBJ databases">
        <title>Genomic Taxonomy of the Vibrionaceae.</title>
        <authorList>
            <person name="Gomez-Gil B."/>
            <person name="Enciso-Ibarra J."/>
        </authorList>
    </citation>
    <scope>NUCLEOTIDE SEQUENCE [LARGE SCALE GENOMIC DNA]</scope>
    <source>
        <strain evidence="2 3">CAIM 1920</strain>
    </source>
</reference>
<gene>
    <name evidence="2" type="ORF">A8L45_01270</name>
</gene>
<keyword evidence="1" id="KW-0812">Transmembrane</keyword>
<feature type="transmembrane region" description="Helical" evidence="1">
    <location>
        <begin position="29"/>
        <end position="49"/>
    </location>
</feature>
<sequence length="86" mass="9570">MLNIPQSIGSIIILAVQNQSISLEWYEPLSLIFLIQITLATFLFPFLLFSKWLATKQEVTLSARMITAMAINGSVGAVTLFAMCFK</sequence>
<keyword evidence="3" id="KW-1185">Reference proteome</keyword>
<dbReference type="EMBL" id="LYBM01000001">
    <property type="protein sequence ID" value="ODA36258.1"/>
    <property type="molecule type" value="Genomic_DNA"/>
</dbReference>